<dbReference type="EMBL" id="BQKE01000001">
    <property type="protein sequence ID" value="GJM61029.1"/>
    <property type="molecule type" value="Genomic_DNA"/>
</dbReference>
<keyword evidence="3" id="KW-1185">Reference proteome</keyword>
<dbReference type="InterPro" id="IPR014729">
    <property type="entry name" value="Rossmann-like_a/b/a_fold"/>
</dbReference>
<proteinExistence type="predicted"/>
<name>A0AAN5AJH4_9BACT</name>
<dbReference type="InterPro" id="IPR002761">
    <property type="entry name" value="Diphthami_syn_dom"/>
</dbReference>
<dbReference type="Pfam" id="PF01902">
    <property type="entry name" value="Diphthami_syn_2"/>
    <property type="match status" value="1"/>
</dbReference>
<reference evidence="2 3" key="1">
    <citation type="submission" date="2021-12" db="EMBL/GenBank/DDBJ databases">
        <title>Genome sequencing of bacteria with rrn-lacking chromosome and rrn-plasmid.</title>
        <authorList>
            <person name="Anda M."/>
            <person name="Iwasaki W."/>
        </authorList>
    </citation>
    <scope>NUCLEOTIDE SEQUENCE [LARGE SCALE GENOMIC DNA]</scope>
    <source>
        <strain evidence="2 3">NBRC 15940</strain>
    </source>
</reference>
<dbReference type="AlphaFoldDB" id="A0AAN5AJH4"/>
<dbReference type="Gene3D" id="3.40.50.620">
    <property type="entry name" value="HUPs"/>
    <property type="match status" value="1"/>
</dbReference>
<evidence type="ECO:0000259" key="1">
    <source>
        <dbReference type="Pfam" id="PF01902"/>
    </source>
</evidence>
<feature type="domain" description="Diphthamide synthase" evidence="1">
    <location>
        <begin position="4"/>
        <end position="210"/>
    </location>
</feature>
<organism evidence="2 3">
    <name type="scientific">Persicobacter diffluens</name>
    <dbReference type="NCBI Taxonomy" id="981"/>
    <lineage>
        <taxon>Bacteria</taxon>
        <taxon>Pseudomonadati</taxon>
        <taxon>Bacteroidota</taxon>
        <taxon>Cytophagia</taxon>
        <taxon>Cytophagales</taxon>
        <taxon>Persicobacteraceae</taxon>
        <taxon>Persicobacter</taxon>
    </lineage>
</organism>
<protein>
    <recommendedName>
        <fullName evidence="1">Diphthamide synthase domain-containing protein</fullName>
    </recommendedName>
</protein>
<dbReference type="SUPFAM" id="SSF52402">
    <property type="entry name" value="Adenine nucleotide alpha hydrolases-like"/>
    <property type="match status" value="1"/>
</dbReference>
<dbReference type="Proteomes" id="UP001310022">
    <property type="component" value="Unassembled WGS sequence"/>
</dbReference>
<comment type="caution">
    <text evidence="2">The sequence shown here is derived from an EMBL/GenBank/DDBJ whole genome shotgun (WGS) entry which is preliminary data.</text>
</comment>
<gene>
    <name evidence="2" type="ORF">PEDI_15810</name>
</gene>
<evidence type="ECO:0000313" key="2">
    <source>
        <dbReference type="EMBL" id="GJM61029.1"/>
    </source>
</evidence>
<accession>A0AAN5AJH4</accession>
<evidence type="ECO:0000313" key="3">
    <source>
        <dbReference type="Proteomes" id="UP001310022"/>
    </source>
</evidence>
<dbReference type="RefSeq" id="WP_338236655.1">
    <property type="nucleotide sequence ID" value="NZ_BQKE01000001.1"/>
</dbReference>
<sequence>MKNAVVLWTGGKDSAMALYESMNKYKIVKFVTFVPAVKKDFIAHPLGLMEAQSAAIGIDHDFVKIGEPYADSYRKAIARLKDEGIEVLITGDISTINGAPNWIRQCAEGLVEVDTPLWEHDRKQLLEKFIQRDFEVICSLSYKAYFQSPVVGQRLNEELVRKFEAINIDLCGENGEYHTCVLNAPFFKKKIELDFDILEAEDYFHLKINHIN</sequence>
<dbReference type="Gene3D" id="3.90.1490.10">
    <property type="entry name" value="putative n-type atp pyrophosphatase, domain 2"/>
    <property type="match status" value="1"/>
</dbReference>